<dbReference type="PANTHER" id="PTHR30294">
    <property type="entry name" value="MEMBRANE COMPONENT OF ABC TRANSPORTER YHHJ-RELATED"/>
    <property type="match status" value="1"/>
</dbReference>
<dbReference type="InterPro" id="IPR051449">
    <property type="entry name" value="ABC-2_transporter_component"/>
</dbReference>
<dbReference type="Proteomes" id="UP000319374">
    <property type="component" value="Chromosome"/>
</dbReference>
<dbReference type="Gene3D" id="3.40.1710.10">
    <property type="entry name" value="abc type-2 transporter like domain"/>
    <property type="match status" value="1"/>
</dbReference>
<keyword evidence="9" id="KW-1185">Reference proteome</keyword>
<evidence type="ECO:0000259" key="7">
    <source>
        <dbReference type="Pfam" id="PF12698"/>
    </source>
</evidence>
<evidence type="ECO:0000313" key="8">
    <source>
        <dbReference type="EMBL" id="BBL07589.1"/>
    </source>
</evidence>
<evidence type="ECO:0000256" key="6">
    <source>
        <dbReference type="SAM" id="Phobius"/>
    </source>
</evidence>
<evidence type="ECO:0000256" key="3">
    <source>
        <dbReference type="ARBA" id="ARBA00022692"/>
    </source>
</evidence>
<feature type="transmembrane region" description="Helical" evidence="6">
    <location>
        <begin position="355"/>
        <end position="376"/>
    </location>
</feature>
<feature type="transmembrane region" description="Helical" evidence="6">
    <location>
        <begin position="241"/>
        <end position="262"/>
    </location>
</feature>
<keyword evidence="4 6" id="KW-1133">Transmembrane helix</keyword>
<evidence type="ECO:0000256" key="5">
    <source>
        <dbReference type="ARBA" id="ARBA00023136"/>
    </source>
</evidence>
<dbReference type="EMBL" id="AP019736">
    <property type="protein sequence ID" value="BBL07589.1"/>
    <property type="molecule type" value="Genomic_DNA"/>
</dbReference>
<dbReference type="PANTHER" id="PTHR30294:SF47">
    <property type="entry name" value="INNER MEMBRANE TRANSPORT PERMEASE YHHJ"/>
    <property type="match status" value="1"/>
</dbReference>
<feature type="transmembrane region" description="Helical" evidence="6">
    <location>
        <begin position="187"/>
        <end position="212"/>
    </location>
</feature>
<comment type="subcellular location">
    <subcellularLocation>
        <location evidence="1">Cell membrane</location>
        <topology evidence="1">Multi-pass membrane protein</topology>
    </subcellularLocation>
</comment>
<keyword evidence="2" id="KW-1003">Cell membrane</keyword>
<feature type="domain" description="ABC-2 type transporter transmembrane" evidence="7">
    <location>
        <begin position="26"/>
        <end position="373"/>
    </location>
</feature>
<dbReference type="AlphaFoldDB" id="A0A4Y1X523"/>
<dbReference type="GO" id="GO:0005886">
    <property type="term" value="C:plasma membrane"/>
    <property type="evidence" value="ECO:0007669"/>
    <property type="project" value="UniProtKB-SubCell"/>
</dbReference>
<organism evidence="8 9">
    <name type="scientific">Alistipes dispar</name>
    <dbReference type="NCBI Taxonomy" id="2585119"/>
    <lineage>
        <taxon>Bacteria</taxon>
        <taxon>Pseudomonadati</taxon>
        <taxon>Bacteroidota</taxon>
        <taxon>Bacteroidia</taxon>
        <taxon>Bacteroidales</taxon>
        <taxon>Rikenellaceae</taxon>
        <taxon>Alistipes</taxon>
    </lineage>
</organism>
<feature type="transmembrane region" description="Helical" evidence="6">
    <location>
        <begin position="23"/>
        <end position="44"/>
    </location>
</feature>
<feature type="transmembrane region" description="Helical" evidence="6">
    <location>
        <begin position="268"/>
        <end position="296"/>
    </location>
</feature>
<keyword evidence="3 6" id="KW-0812">Transmembrane</keyword>
<reference evidence="9" key="1">
    <citation type="submission" date="2019-06" db="EMBL/GenBank/DDBJ databases">
        <title>Alistipes onderdonkii subsp. vulgaris subsp. nov., Alistipes dispar sp. nov. and Alistipes communis sp. nov., isolated from human faeces, and creation of Alistipes onderdonkii subsp. onderdonkii subsp. nov.</title>
        <authorList>
            <person name="Sakamoto M."/>
            <person name="Ikeyama N."/>
            <person name="Ogata Y."/>
            <person name="Suda W."/>
            <person name="Iino T."/>
            <person name="Hattori M."/>
            <person name="Ohkuma M."/>
        </authorList>
    </citation>
    <scope>NUCLEOTIDE SEQUENCE [LARGE SCALE GENOMIC DNA]</scope>
    <source>
        <strain evidence="9">5CPEGH6</strain>
    </source>
</reference>
<dbReference type="RefSeq" id="WP_141429745.1">
    <property type="nucleotide sequence ID" value="NZ_AP019736.1"/>
</dbReference>
<evidence type="ECO:0000256" key="1">
    <source>
        <dbReference type="ARBA" id="ARBA00004651"/>
    </source>
</evidence>
<evidence type="ECO:0000256" key="4">
    <source>
        <dbReference type="ARBA" id="ARBA00022989"/>
    </source>
</evidence>
<protein>
    <submittedName>
        <fullName evidence="8">Membrane protein</fullName>
    </submittedName>
</protein>
<feature type="transmembrane region" description="Helical" evidence="6">
    <location>
        <begin position="308"/>
        <end position="326"/>
    </location>
</feature>
<evidence type="ECO:0000313" key="9">
    <source>
        <dbReference type="Proteomes" id="UP000319374"/>
    </source>
</evidence>
<gene>
    <name evidence="8" type="ORF">A5CPEGH6_22270</name>
</gene>
<sequence length="392" mass="43561">MRRLLENTGAVLRRELGRLAHQPMYFVLMLLLPAASFAFFALLFNEGAIRNVPVAVLDEDHTALSRKVTQMIDDTPTALVSYGVQSMDEGERLMREGRIMAIVQIPAFFEKDILSNRQTHIENYISGTNITVNGLLSKDIQTAVTTFSAGIQLQLLMKQGLTERQAMAQLMPVRFDRHVLFNPHINYGYYLSPSFMPMMLMIFTVMATIFAIGTELKYGTSREWLATGGDSVAAALAGKTLPITAAMFLMSLVMLVVIFKIVGTPLNGSLGIILAGTLLFVLAYQSIAVMIVALLANLRLSLSIGGGYSVLAFTFSGLTFPIMAMWEPMQWVSRIFPFTFYTDIFVDQMLRGAPAVYSLPDLGCLLLFVVLPLLCLPRLKRVATEEKFWGRL</sequence>
<accession>A0A4Y1X523</accession>
<proteinExistence type="predicted"/>
<dbReference type="KEGG" id="ada:A5CPEGH6_22270"/>
<name>A0A4Y1X523_9BACT</name>
<dbReference type="Pfam" id="PF12698">
    <property type="entry name" value="ABC2_membrane_3"/>
    <property type="match status" value="1"/>
</dbReference>
<dbReference type="GO" id="GO:0140359">
    <property type="term" value="F:ABC-type transporter activity"/>
    <property type="evidence" value="ECO:0007669"/>
    <property type="project" value="InterPro"/>
</dbReference>
<keyword evidence="5 6" id="KW-0472">Membrane</keyword>
<dbReference type="OrthoDB" id="9811522at2"/>
<dbReference type="InterPro" id="IPR013525">
    <property type="entry name" value="ABC2_TM"/>
</dbReference>
<dbReference type="GeneID" id="98674214"/>
<evidence type="ECO:0000256" key="2">
    <source>
        <dbReference type="ARBA" id="ARBA00022475"/>
    </source>
</evidence>